<feature type="compositionally biased region" description="Basic and acidic residues" evidence="1">
    <location>
        <begin position="587"/>
        <end position="605"/>
    </location>
</feature>
<keyword evidence="3" id="KW-1185">Reference proteome</keyword>
<gene>
    <name evidence="2" type="ORF">AK812_SmicGene45560</name>
</gene>
<dbReference type="Proteomes" id="UP000186817">
    <property type="component" value="Unassembled WGS sequence"/>
</dbReference>
<reference evidence="2 3" key="1">
    <citation type="submission" date="2016-02" db="EMBL/GenBank/DDBJ databases">
        <title>Genome analysis of coral dinoflagellate symbionts highlights evolutionary adaptations to a symbiotic lifestyle.</title>
        <authorList>
            <person name="Aranda M."/>
            <person name="Li Y."/>
            <person name="Liew Y.J."/>
            <person name="Baumgarten S."/>
            <person name="Simakov O."/>
            <person name="Wilson M."/>
            <person name="Piel J."/>
            <person name="Ashoor H."/>
            <person name="Bougouffa S."/>
            <person name="Bajic V.B."/>
            <person name="Ryu T."/>
            <person name="Ravasi T."/>
            <person name="Bayer T."/>
            <person name="Micklem G."/>
            <person name="Kim H."/>
            <person name="Bhak J."/>
            <person name="Lajeunesse T.C."/>
            <person name="Voolstra C.R."/>
        </authorList>
    </citation>
    <scope>NUCLEOTIDE SEQUENCE [LARGE SCALE GENOMIC DNA]</scope>
    <source>
        <strain evidence="2 3">CCMP2467</strain>
    </source>
</reference>
<protein>
    <submittedName>
        <fullName evidence="2">Uncharacterized protein</fullName>
    </submittedName>
</protein>
<organism evidence="2 3">
    <name type="scientific">Symbiodinium microadriaticum</name>
    <name type="common">Dinoflagellate</name>
    <name type="synonym">Zooxanthella microadriatica</name>
    <dbReference type="NCBI Taxonomy" id="2951"/>
    <lineage>
        <taxon>Eukaryota</taxon>
        <taxon>Sar</taxon>
        <taxon>Alveolata</taxon>
        <taxon>Dinophyceae</taxon>
        <taxon>Suessiales</taxon>
        <taxon>Symbiodiniaceae</taxon>
        <taxon>Symbiodinium</taxon>
    </lineage>
</organism>
<name>A0A1Q9BVS0_SYMMI</name>
<sequence length="605" mass="68169">MSEHDAEKAAHKLFREYGLTMDIPISWLQLEVHSETLSVPFLKPSDFLSYLLQHDPDIVWVGGVPQTRCLAFWRAYYQYHPTHMVFQKFSAQELEHVIPIMLHGDEGSGSKKQPVSIVNFQTVWGTPNERRKFLKCKHLHGCRKCIPKAWVPCCKPATLENPCREIPSSMRLTPEDIEELEDSWPTTSDHSYLSRHLCCILPTYMATKGAEVLDGVLQALAKDVEQLFQGGICIQGRKYYAALIGCKGDAKWHVATAKLFRSYLHLGSVADYEICPYCLAGHSNHPFEDCSSEATWVSTLYSSAPWHVPGPFESISYDPTMPAAKYKRDPLHVFKIGLARDIIGSLLILLIRFFKIFDWPGDKVGLMPRLHRAHGRFMLWCRAQGEIPHFRSFTKDFLHMKNVTDYPYTGSKGSDSMILIRWLSFEIALAINSNRGVPHRRDLLKVLSPRLAANACLREALQVAKAMDPQEEGNPGGGGGRGRSESESSRTALPPGRLYKGPWSGEVEIEMLADEGTFHVYKTPAPRLFDQAVMLAAPLLSGLDKALISSHTRRACSRLRALKNRSSYYPKLDLLKEKLLPSPPRAKGSDSKPEPEDQSADEVKE</sequence>
<evidence type="ECO:0000313" key="3">
    <source>
        <dbReference type="Proteomes" id="UP000186817"/>
    </source>
</evidence>
<comment type="caution">
    <text evidence="2">The sequence shown here is derived from an EMBL/GenBank/DDBJ whole genome shotgun (WGS) entry which is preliminary data.</text>
</comment>
<dbReference type="OrthoDB" id="445486at2759"/>
<dbReference type="AlphaFoldDB" id="A0A1Q9BVS0"/>
<proteinExistence type="predicted"/>
<accession>A0A1Q9BVS0</accession>
<feature type="region of interest" description="Disordered" evidence="1">
    <location>
        <begin position="579"/>
        <end position="605"/>
    </location>
</feature>
<evidence type="ECO:0000256" key="1">
    <source>
        <dbReference type="SAM" id="MobiDB-lite"/>
    </source>
</evidence>
<evidence type="ECO:0000313" key="2">
    <source>
        <dbReference type="EMBL" id="OLP74798.1"/>
    </source>
</evidence>
<feature type="region of interest" description="Disordered" evidence="1">
    <location>
        <begin position="466"/>
        <end position="499"/>
    </location>
</feature>
<dbReference type="EMBL" id="LSRX01003193">
    <property type="protein sequence ID" value="OLP74798.1"/>
    <property type="molecule type" value="Genomic_DNA"/>
</dbReference>